<evidence type="ECO:0000259" key="4">
    <source>
        <dbReference type="Pfam" id="PF25245"/>
    </source>
</evidence>
<proteinExistence type="inferred from homology"/>
<name>A0AAV0JJR4_9ROSI</name>
<feature type="repeat" description="PPR" evidence="3">
    <location>
        <begin position="313"/>
        <end position="347"/>
    </location>
</feature>
<dbReference type="InterPro" id="IPR057440">
    <property type="entry name" value="At1g68980-like_TPR"/>
</dbReference>
<dbReference type="Proteomes" id="UP001154282">
    <property type="component" value="Unassembled WGS sequence"/>
</dbReference>
<reference evidence="5" key="1">
    <citation type="submission" date="2022-08" db="EMBL/GenBank/DDBJ databases">
        <authorList>
            <person name="Gutierrez-Valencia J."/>
        </authorList>
    </citation>
    <scope>NUCLEOTIDE SEQUENCE</scope>
</reference>
<dbReference type="PANTHER" id="PTHR46598">
    <property type="entry name" value="BNAC05G43320D PROTEIN"/>
    <property type="match status" value="1"/>
</dbReference>
<organism evidence="5 6">
    <name type="scientific">Linum tenue</name>
    <dbReference type="NCBI Taxonomy" id="586396"/>
    <lineage>
        <taxon>Eukaryota</taxon>
        <taxon>Viridiplantae</taxon>
        <taxon>Streptophyta</taxon>
        <taxon>Embryophyta</taxon>
        <taxon>Tracheophyta</taxon>
        <taxon>Spermatophyta</taxon>
        <taxon>Magnoliopsida</taxon>
        <taxon>eudicotyledons</taxon>
        <taxon>Gunneridae</taxon>
        <taxon>Pentapetalae</taxon>
        <taxon>rosids</taxon>
        <taxon>fabids</taxon>
        <taxon>Malpighiales</taxon>
        <taxon>Linaceae</taxon>
        <taxon>Linum</taxon>
    </lineage>
</organism>
<dbReference type="Pfam" id="PF25245">
    <property type="entry name" value="TPR_At1g68980"/>
    <property type="match status" value="1"/>
</dbReference>
<evidence type="ECO:0000313" key="5">
    <source>
        <dbReference type="EMBL" id="CAI0410202.1"/>
    </source>
</evidence>
<evidence type="ECO:0000256" key="1">
    <source>
        <dbReference type="ARBA" id="ARBA00007626"/>
    </source>
</evidence>
<dbReference type="Pfam" id="PF01535">
    <property type="entry name" value="PPR"/>
    <property type="match status" value="2"/>
</dbReference>
<dbReference type="Gene3D" id="1.25.40.10">
    <property type="entry name" value="Tetratricopeptide repeat domain"/>
    <property type="match status" value="2"/>
</dbReference>
<evidence type="ECO:0000313" key="6">
    <source>
        <dbReference type="Proteomes" id="UP001154282"/>
    </source>
</evidence>
<evidence type="ECO:0000256" key="3">
    <source>
        <dbReference type="PROSITE-ProRule" id="PRU00708"/>
    </source>
</evidence>
<dbReference type="InterPro" id="IPR011990">
    <property type="entry name" value="TPR-like_helical_dom_sf"/>
</dbReference>
<protein>
    <recommendedName>
        <fullName evidence="4">At1g68980-like TPR repeats domain-containing protein</fullName>
    </recommendedName>
</protein>
<comment type="similarity">
    <text evidence="1">Belongs to the PPR family. P subfamily.</text>
</comment>
<feature type="non-terminal residue" evidence="5">
    <location>
        <position position="783"/>
    </location>
</feature>
<dbReference type="PROSITE" id="PS51375">
    <property type="entry name" value="PPR"/>
    <property type="match status" value="1"/>
</dbReference>
<keyword evidence="2" id="KW-0677">Repeat</keyword>
<dbReference type="PANTHER" id="PTHR46598:SF3">
    <property type="entry name" value="OS07G0495300 PROTEIN"/>
    <property type="match status" value="1"/>
</dbReference>
<dbReference type="InterPro" id="IPR002885">
    <property type="entry name" value="PPR_rpt"/>
</dbReference>
<dbReference type="EMBL" id="CAMGYJ010000005">
    <property type="protein sequence ID" value="CAI0410202.1"/>
    <property type="molecule type" value="Genomic_DNA"/>
</dbReference>
<dbReference type="AlphaFoldDB" id="A0AAV0JJR4"/>
<feature type="domain" description="At1g68980-like TPR repeats" evidence="4">
    <location>
        <begin position="158"/>
        <end position="277"/>
    </location>
</feature>
<gene>
    <name evidence="5" type="ORF">LITE_LOCUS14654</name>
</gene>
<keyword evidence="6" id="KW-1185">Reference proteome</keyword>
<evidence type="ECO:0000256" key="2">
    <source>
        <dbReference type="ARBA" id="ARBA00022737"/>
    </source>
</evidence>
<sequence length="783" mass="87923">MKPPPPTASLHPACGGCNQTIPLATEIEWEAQAEREEAAESALRYLPPSMDPSSRCRLTRLWRELEGLPQARRTSSGLFFFCDPVSAGIASAPTFRNAVLVVVDVRKVASVSNHGQDIAVHKSFSKFHMYRLLAYQSYSSTAPQHERLSWEVSPRAVLLRKLESALNDHQLDEAWVNFNGFKSLYGFPPDALISKLVTELSYSADPCWLQRAYNLAVLICEEKSKKLLQVDILTKLSLSLARVQMPIPASGILSLMLDRRILPPMNVLWLVLFHMVKTDPGTYLASNFLIQICDCFLDSNAKKDQQVKLVKPDTMTFNIILDGCVRFKSPLKGQQVMELMAEIGVTADAHSVTLIGQIHEMNGLRDEIKKLKYHIDGLPVPFLCHYQQLYNSLLSLHFKFDDINAAAKLILDMHIPRVSATLHEKCRREPQMPHLVSIGSDSIRSGLKMQILPELLVKDSILQSETELELVAFKNGKILLRKRAMAKLVAGCRKHGRISELSEVLYSIQEDYHKQEGSSLCSEVIEACVHVGWLETAHDILDDMEKLGGRSMSLTSYITLLKAYYGKQMLKQGNALLRRMQKLGWLVDASNEVVAFSCASETSDLAHISSKCRSGLAEFLLQEAGEEKGMYRDITILWGDIKRNVEKSNLALCRDMYECLLLNFLRVIEAATILTQAIQDATLPDQHFGCGEQWYIVMSDVVKKLRGDQLEKLLFFAVQCLLEPSGILSNFLTGVHHSSQIATYAATILTVSAEAFRDPFQLLNRSSSFHSTCYLRCKCDATH</sequence>
<comment type="caution">
    <text evidence="5">The sequence shown here is derived from an EMBL/GenBank/DDBJ whole genome shotgun (WGS) entry which is preliminary data.</text>
</comment>
<accession>A0AAV0JJR4</accession>